<reference evidence="1" key="2">
    <citation type="submission" date="2021-10" db="EMBL/GenBank/DDBJ databases">
        <title>Phylogenomics reveals ancestral predisposition of the termite-cultivated fungus Termitomyces towards a domesticated lifestyle.</title>
        <authorList>
            <person name="Auxier B."/>
            <person name="Grum-Grzhimaylo A."/>
            <person name="Cardenas M.E."/>
            <person name="Lodge J.D."/>
            <person name="Laessoe T."/>
            <person name="Pedersen O."/>
            <person name="Smith M.E."/>
            <person name="Kuyper T.W."/>
            <person name="Franco-Molano E.A."/>
            <person name="Baroni T.J."/>
            <person name="Aanen D.K."/>
        </authorList>
    </citation>
    <scope>NUCLEOTIDE SEQUENCE</scope>
    <source>
        <strain evidence="1">AP01</strain>
        <tissue evidence="1">Mycelium</tissue>
    </source>
</reference>
<evidence type="ECO:0000313" key="1">
    <source>
        <dbReference type="EMBL" id="KAG5645108.1"/>
    </source>
</evidence>
<organism evidence="1 2">
    <name type="scientific">Asterophora parasitica</name>
    <dbReference type="NCBI Taxonomy" id="117018"/>
    <lineage>
        <taxon>Eukaryota</taxon>
        <taxon>Fungi</taxon>
        <taxon>Dikarya</taxon>
        <taxon>Basidiomycota</taxon>
        <taxon>Agaricomycotina</taxon>
        <taxon>Agaricomycetes</taxon>
        <taxon>Agaricomycetidae</taxon>
        <taxon>Agaricales</taxon>
        <taxon>Tricholomatineae</taxon>
        <taxon>Lyophyllaceae</taxon>
        <taxon>Asterophora</taxon>
    </lineage>
</organism>
<name>A0A9P7GAE3_9AGAR</name>
<dbReference type="AlphaFoldDB" id="A0A9P7GAE3"/>
<comment type="caution">
    <text evidence="1">The sequence shown here is derived from an EMBL/GenBank/DDBJ whole genome shotgun (WGS) entry which is preliminary data.</text>
</comment>
<keyword evidence="2" id="KW-1185">Reference proteome</keyword>
<sequence>MYDALLSMINAPEKSEYSTGLTQQLAIYLGYLHLYYFSDRNETVILNVKYEALYRQLSQPCASNLRNVSQLSSFRRNVSCEPLQLLVGLKHKLFNGTLVGANDELDLVKRIHCDHVAFKPGENLEQGSDNERVQQGARTLNEAEGGCRDKDGVSSSRDKGFWTTLELSSDVLESLTATQPAAECDRKIHLLIDERTTEHALDELGGC</sequence>
<gene>
    <name evidence="1" type="ORF">DXG03_006922</name>
</gene>
<dbReference type="Proteomes" id="UP000775547">
    <property type="component" value="Unassembled WGS sequence"/>
</dbReference>
<accession>A0A9P7GAE3</accession>
<reference evidence="1" key="1">
    <citation type="submission" date="2020-07" db="EMBL/GenBank/DDBJ databases">
        <authorList>
            <person name="Nieuwenhuis M."/>
            <person name="Van De Peppel L.J.J."/>
        </authorList>
    </citation>
    <scope>NUCLEOTIDE SEQUENCE</scope>
    <source>
        <strain evidence="1">AP01</strain>
        <tissue evidence="1">Mycelium</tissue>
    </source>
</reference>
<proteinExistence type="predicted"/>
<evidence type="ECO:0000313" key="2">
    <source>
        <dbReference type="Proteomes" id="UP000775547"/>
    </source>
</evidence>
<protein>
    <submittedName>
        <fullName evidence="1">Uncharacterized protein</fullName>
    </submittedName>
</protein>
<dbReference type="EMBL" id="JABCKV010000049">
    <property type="protein sequence ID" value="KAG5645108.1"/>
    <property type="molecule type" value="Genomic_DNA"/>
</dbReference>